<name>A0ABU9Y1N4_9SPHN</name>
<dbReference type="InterPro" id="IPR008792">
    <property type="entry name" value="PQQD"/>
</dbReference>
<sequence>MMLTIPTYITWQDVDGELALFDERDGRYHLLNGTAATIWRAIAAGMDRAMLIDQIAAGFQAKPEEIIADIDAFAAAAVAKGLVLRKEATPSAD</sequence>
<evidence type="ECO:0000313" key="1">
    <source>
        <dbReference type="EMBL" id="MEN2789715.1"/>
    </source>
</evidence>
<dbReference type="Pfam" id="PF05402">
    <property type="entry name" value="PqqD"/>
    <property type="match status" value="1"/>
</dbReference>
<dbReference type="Gene3D" id="1.10.10.1150">
    <property type="entry name" value="Coenzyme PQQ synthesis protein D (PqqD)"/>
    <property type="match status" value="1"/>
</dbReference>
<evidence type="ECO:0000313" key="2">
    <source>
        <dbReference type="Proteomes" id="UP001419910"/>
    </source>
</evidence>
<dbReference type="InterPro" id="IPR041881">
    <property type="entry name" value="PqqD_sf"/>
</dbReference>
<organism evidence="1 2">
    <name type="scientific">Sphingomonas oligophenolica</name>
    <dbReference type="NCBI Taxonomy" id="301154"/>
    <lineage>
        <taxon>Bacteria</taxon>
        <taxon>Pseudomonadati</taxon>
        <taxon>Pseudomonadota</taxon>
        <taxon>Alphaproteobacteria</taxon>
        <taxon>Sphingomonadales</taxon>
        <taxon>Sphingomonadaceae</taxon>
        <taxon>Sphingomonas</taxon>
    </lineage>
</organism>
<reference evidence="1 2" key="1">
    <citation type="submission" date="2024-05" db="EMBL/GenBank/DDBJ databases">
        <authorList>
            <person name="Liu Q."/>
            <person name="Xin Y.-H."/>
        </authorList>
    </citation>
    <scope>NUCLEOTIDE SEQUENCE [LARGE SCALE GENOMIC DNA]</scope>
    <source>
        <strain evidence="1 2">CGMCC 1.10181</strain>
    </source>
</reference>
<dbReference type="Proteomes" id="UP001419910">
    <property type="component" value="Unassembled WGS sequence"/>
</dbReference>
<proteinExistence type="predicted"/>
<accession>A0ABU9Y1N4</accession>
<protein>
    <submittedName>
        <fullName evidence="1">PqqD family peptide modification chaperone</fullName>
    </submittedName>
</protein>
<gene>
    <name evidence="1" type="ORF">ABC974_08770</name>
</gene>
<dbReference type="EMBL" id="JBDIME010000005">
    <property type="protein sequence ID" value="MEN2789715.1"/>
    <property type="molecule type" value="Genomic_DNA"/>
</dbReference>
<keyword evidence="2" id="KW-1185">Reference proteome</keyword>
<dbReference type="RefSeq" id="WP_343889507.1">
    <property type="nucleotide sequence ID" value="NZ_BAAAEH010000022.1"/>
</dbReference>
<comment type="caution">
    <text evidence="1">The sequence shown here is derived from an EMBL/GenBank/DDBJ whole genome shotgun (WGS) entry which is preliminary data.</text>
</comment>